<evidence type="ECO:0000313" key="2">
    <source>
        <dbReference type="EMBL" id="PRX24591.1"/>
    </source>
</evidence>
<feature type="transmembrane region" description="Helical" evidence="1">
    <location>
        <begin position="109"/>
        <end position="130"/>
    </location>
</feature>
<evidence type="ECO:0000256" key="1">
    <source>
        <dbReference type="SAM" id="Phobius"/>
    </source>
</evidence>
<keyword evidence="1" id="KW-1133">Transmembrane helix</keyword>
<dbReference type="EMBL" id="PVMZ01000002">
    <property type="protein sequence ID" value="PRX24591.1"/>
    <property type="molecule type" value="Genomic_DNA"/>
</dbReference>
<reference evidence="2 3" key="1">
    <citation type="submission" date="2018-03" db="EMBL/GenBank/DDBJ databases">
        <title>Genomic Encyclopedia of Archaeal and Bacterial Type Strains, Phase II (KMG-II): from individual species to whole genera.</title>
        <authorList>
            <person name="Goeker M."/>
        </authorList>
    </citation>
    <scope>NUCLEOTIDE SEQUENCE [LARGE SCALE GENOMIC DNA]</scope>
    <source>
        <strain evidence="2 3">DSM 43146</strain>
    </source>
</reference>
<gene>
    <name evidence="2" type="ORF">CLV67_102368</name>
</gene>
<accession>A0A2T0KLT4</accession>
<name>A0A2T0KLT4_9ACTN</name>
<dbReference type="RefSeq" id="WP_106316081.1">
    <property type="nucleotide sequence ID" value="NZ_BOMO01000013.1"/>
</dbReference>
<feature type="transmembrane region" description="Helical" evidence="1">
    <location>
        <begin position="40"/>
        <end position="60"/>
    </location>
</feature>
<feature type="transmembrane region" description="Helical" evidence="1">
    <location>
        <begin position="69"/>
        <end position="89"/>
    </location>
</feature>
<keyword evidence="3" id="KW-1185">Reference proteome</keyword>
<keyword evidence="1" id="KW-0472">Membrane</keyword>
<dbReference type="AlphaFoldDB" id="A0A2T0KLT4"/>
<evidence type="ECO:0000313" key="3">
    <source>
        <dbReference type="Proteomes" id="UP000239415"/>
    </source>
</evidence>
<proteinExistence type="predicted"/>
<dbReference type="Proteomes" id="UP000239415">
    <property type="component" value="Unassembled WGS sequence"/>
</dbReference>
<organism evidence="2 3">
    <name type="scientific">Actinoplanes italicus</name>
    <dbReference type="NCBI Taxonomy" id="113567"/>
    <lineage>
        <taxon>Bacteria</taxon>
        <taxon>Bacillati</taxon>
        <taxon>Actinomycetota</taxon>
        <taxon>Actinomycetes</taxon>
        <taxon>Micromonosporales</taxon>
        <taxon>Micromonosporaceae</taxon>
        <taxon>Actinoplanes</taxon>
    </lineage>
</organism>
<protein>
    <submittedName>
        <fullName evidence="2">Uncharacterized protein</fullName>
    </submittedName>
</protein>
<keyword evidence="1" id="KW-0812">Transmembrane</keyword>
<dbReference type="OrthoDB" id="3400694at2"/>
<sequence length="156" mass="16929">MRQQRWFRIAVLAVALFLVNVVARLVIRFSIDDADSGTQGLASIIMFAVIAVVLGVLTFIRAQREKPGVWLPDIGFGALGGMALTVLVGPFVSGHGPFANGAGDFFAQVWLYSGCAIAGTVVGYWIAVMLGRDYRSKALKAYTEARKVRPRRVVGR</sequence>
<comment type="caution">
    <text evidence="2">The sequence shown here is derived from an EMBL/GenBank/DDBJ whole genome shotgun (WGS) entry which is preliminary data.</text>
</comment>